<name>A0ABN2B2R4_9ACTN</name>
<evidence type="ECO:0000313" key="4">
    <source>
        <dbReference type="Proteomes" id="UP001500363"/>
    </source>
</evidence>
<feature type="transmembrane region" description="Helical" evidence="2">
    <location>
        <begin position="48"/>
        <end position="68"/>
    </location>
</feature>
<comment type="caution">
    <text evidence="3">The sequence shown here is derived from an EMBL/GenBank/DDBJ whole genome shotgun (WGS) entry which is preliminary data.</text>
</comment>
<gene>
    <name evidence="3" type="ORF">GCM10009741_37320</name>
</gene>
<dbReference type="RefSeq" id="WP_344175555.1">
    <property type="nucleotide sequence ID" value="NZ_BAAANC010000002.1"/>
</dbReference>
<evidence type="ECO:0000256" key="1">
    <source>
        <dbReference type="SAM" id="MobiDB-lite"/>
    </source>
</evidence>
<protein>
    <submittedName>
        <fullName evidence="3">Uncharacterized protein</fullName>
    </submittedName>
</protein>
<keyword evidence="2" id="KW-0812">Transmembrane</keyword>
<dbReference type="EMBL" id="BAAANC010000002">
    <property type="protein sequence ID" value="GAA1531636.1"/>
    <property type="molecule type" value="Genomic_DNA"/>
</dbReference>
<dbReference type="Proteomes" id="UP001500363">
    <property type="component" value="Unassembled WGS sequence"/>
</dbReference>
<proteinExistence type="predicted"/>
<feature type="region of interest" description="Disordered" evidence="1">
    <location>
        <begin position="75"/>
        <end position="98"/>
    </location>
</feature>
<evidence type="ECO:0000256" key="2">
    <source>
        <dbReference type="SAM" id="Phobius"/>
    </source>
</evidence>
<sequence length="377" mass="40202">MNDPADDSTTGALLTRALLTHADSAPSGETLLADVRHRIRRRRRARTAGVGVLACTAVAASATGVGVLRDGPVPAAAPSSVPATSPSGTTDRPNFQSADNGWHWESYDTVQVQVPDSWTDTFYSHLWTCKPITYGQPSPAVPKTAQVGRPVRGAVTMQDCGPIPELADRMPHLWFGDEGRPPGVYRHDHGWLEEVRVVDGVHLSAFGNDQTLLRRILDSAAPIDGKDAYGCSPTPPPVVGDGRRPTGPGLDGVGEVHSVRICGYGINGLPQDAELLAGTALSGQAARELVGALRSAPAGSGPNDPYNCETRFRDDLLVTVRGSAGEQEVSVRYNTCNHNGIDDGTTARQLTRDALLPLVHALYSPQLRPMVLERLPR</sequence>
<reference evidence="3 4" key="1">
    <citation type="journal article" date="2019" name="Int. J. Syst. Evol. Microbiol.">
        <title>The Global Catalogue of Microorganisms (GCM) 10K type strain sequencing project: providing services to taxonomists for standard genome sequencing and annotation.</title>
        <authorList>
            <consortium name="The Broad Institute Genomics Platform"/>
            <consortium name="The Broad Institute Genome Sequencing Center for Infectious Disease"/>
            <person name="Wu L."/>
            <person name="Ma J."/>
        </authorList>
    </citation>
    <scope>NUCLEOTIDE SEQUENCE [LARGE SCALE GENOMIC DNA]</scope>
    <source>
        <strain evidence="3 4">JCM 14303</strain>
    </source>
</reference>
<keyword evidence="2" id="KW-1133">Transmembrane helix</keyword>
<organism evidence="3 4">
    <name type="scientific">Kribbella lupini</name>
    <dbReference type="NCBI Taxonomy" id="291602"/>
    <lineage>
        <taxon>Bacteria</taxon>
        <taxon>Bacillati</taxon>
        <taxon>Actinomycetota</taxon>
        <taxon>Actinomycetes</taxon>
        <taxon>Propionibacteriales</taxon>
        <taxon>Kribbellaceae</taxon>
        <taxon>Kribbella</taxon>
    </lineage>
</organism>
<evidence type="ECO:0000313" key="3">
    <source>
        <dbReference type="EMBL" id="GAA1531636.1"/>
    </source>
</evidence>
<feature type="compositionally biased region" description="Low complexity" evidence="1">
    <location>
        <begin position="75"/>
        <end position="90"/>
    </location>
</feature>
<keyword evidence="2" id="KW-0472">Membrane</keyword>
<accession>A0ABN2B2R4</accession>
<keyword evidence="4" id="KW-1185">Reference proteome</keyword>